<gene>
    <name evidence="2" type="ORF">GKZ89_01640</name>
</gene>
<feature type="transmembrane region" description="Helical" evidence="1">
    <location>
        <begin position="159"/>
        <end position="179"/>
    </location>
</feature>
<dbReference type="EMBL" id="WMIB01000001">
    <property type="protein sequence ID" value="MTH52091.1"/>
    <property type="molecule type" value="Genomic_DNA"/>
</dbReference>
<keyword evidence="2" id="KW-0378">Hydrolase</keyword>
<dbReference type="OrthoDB" id="110250at2"/>
<name>A0A7X2S2N3_9BACI</name>
<feature type="transmembrane region" description="Helical" evidence="1">
    <location>
        <begin position="94"/>
        <end position="113"/>
    </location>
</feature>
<dbReference type="GO" id="GO:0016787">
    <property type="term" value="F:hydrolase activity"/>
    <property type="evidence" value="ECO:0007669"/>
    <property type="project" value="UniProtKB-KW"/>
</dbReference>
<evidence type="ECO:0000313" key="3">
    <source>
        <dbReference type="Proteomes" id="UP000434639"/>
    </source>
</evidence>
<evidence type="ECO:0000256" key="1">
    <source>
        <dbReference type="SAM" id="Phobius"/>
    </source>
</evidence>
<sequence>MDTSTHIAMGFGLAGLASLDPAVSGNPALAQAIMAGTVLGSNAPDFDYAIKLAKGEGTYLRHHRNLSHSVPFWFIWAVLLTAGIYPFFQGISAAHLFGWTLAAVLIHVFTDLFNSYGTKAGRPFTGKWITLDAIYIFDPFIMLLHAAGFILWASGLPSGIIFAAVYSVMLLYMAARAAASARVRAKAASSISPGYRKVKAIPTIRWGIWNVCAESDQYFITGEYRHGRIEWVHSFSKQAMDDPAITASRFDENVQHFLVNAEMAYACSFRRQNKYEVRWFDVRYRTKNHYPFMAVVQLDEKMKISSSETGWIHRVNTFDQPPQMNESAASQ</sequence>
<keyword evidence="1" id="KW-1133">Transmembrane helix</keyword>
<dbReference type="InterPro" id="IPR053170">
    <property type="entry name" value="Transcription_regulator"/>
</dbReference>
<dbReference type="AlphaFoldDB" id="A0A7X2S2N3"/>
<evidence type="ECO:0000313" key="2">
    <source>
        <dbReference type="EMBL" id="MTH52091.1"/>
    </source>
</evidence>
<feature type="transmembrane region" description="Helical" evidence="1">
    <location>
        <begin position="134"/>
        <end position="153"/>
    </location>
</feature>
<dbReference type="Proteomes" id="UP000434639">
    <property type="component" value="Unassembled WGS sequence"/>
</dbReference>
<keyword evidence="1" id="KW-0812">Transmembrane</keyword>
<comment type="caution">
    <text evidence="2">The sequence shown here is derived from an EMBL/GenBank/DDBJ whole genome shotgun (WGS) entry which is preliminary data.</text>
</comment>
<dbReference type="PANTHER" id="PTHR40031">
    <property type="entry name" value="HYPOTHETICAL MEMBRANE SPANNING PROTEIN"/>
    <property type="match status" value="1"/>
</dbReference>
<dbReference type="RefSeq" id="WP_155110626.1">
    <property type="nucleotide sequence ID" value="NZ_WMIB01000001.1"/>
</dbReference>
<reference evidence="2 3" key="1">
    <citation type="journal article" date="2017" name="Int. J. Syst. Evol. Microbiol.">
        <title>Bacillus mangrovi sp. nov., isolated from a sediment sample from a mangrove forest.</title>
        <authorList>
            <person name="Gupta V."/>
            <person name="Singh P.K."/>
            <person name="Korpole S."/>
            <person name="Tanuku N.R.S."/>
            <person name="Pinnaka A.K."/>
        </authorList>
    </citation>
    <scope>NUCLEOTIDE SEQUENCE [LARGE SCALE GENOMIC DNA]</scope>
    <source>
        <strain evidence="2 3">KCTC 33872</strain>
    </source>
</reference>
<keyword evidence="1" id="KW-0472">Membrane</keyword>
<dbReference type="PANTHER" id="PTHR40031:SF1">
    <property type="entry name" value="MEMBRANE-BOUND METAL-DEPENDENT HYDROLASE"/>
    <property type="match status" value="1"/>
</dbReference>
<accession>A0A7X2S2N3</accession>
<proteinExistence type="predicted"/>
<dbReference type="InterPro" id="IPR007404">
    <property type="entry name" value="YdjM-like"/>
</dbReference>
<feature type="transmembrane region" description="Helical" evidence="1">
    <location>
        <begin position="70"/>
        <end position="88"/>
    </location>
</feature>
<organism evidence="2 3">
    <name type="scientific">Metabacillus mangrovi</name>
    <dbReference type="NCBI Taxonomy" id="1491830"/>
    <lineage>
        <taxon>Bacteria</taxon>
        <taxon>Bacillati</taxon>
        <taxon>Bacillota</taxon>
        <taxon>Bacilli</taxon>
        <taxon>Bacillales</taxon>
        <taxon>Bacillaceae</taxon>
        <taxon>Metabacillus</taxon>
    </lineage>
</organism>
<protein>
    <submittedName>
        <fullName evidence="2">Metal-dependent hydrolase</fullName>
    </submittedName>
</protein>
<dbReference type="Pfam" id="PF04307">
    <property type="entry name" value="YdjM"/>
    <property type="match status" value="1"/>
</dbReference>
<keyword evidence="3" id="KW-1185">Reference proteome</keyword>